<feature type="region of interest" description="Disordered" evidence="2">
    <location>
        <begin position="1"/>
        <end position="22"/>
    </location>
</feature>
<dbReference type="Pfam" id="PF01344">
    <property type="entry name" value="Kelch_1"/>
    <property type="match status" value="4"/>
</dbReference>
<dbReference type="PANTHER" id="PTHR46034">
    <property type="match status" value="1"/>
</dbReference>
<feature type="region of interest" description="Disordered" evidence="2">
    <location>
        <begin position="294"/>
        <end position="314"/>
    </location>
</feature>
<gene>
    <name evidence="4" type="ORF">Cni_G23579</name>
</gene>
<feature type="coiled-coil region" evidence="1">
    <location>
        <begin position="366"/>
        <end position="393"/>
    </location>
</feature>
<feature type="compositionally biased region" description="Polar residues" evidence="2">
    <location>
        <begin position="1"/>
        <end position="11"/>
    </location>
</feature>
<sequence length="694" mass="76903">MGAGRKTQTNPPHWPSGFGDGDNSYGSARNLRKSDLGGAIFGCKDVTMEECLSKQLFGLPSNHYSFVRNIEQGLPLFLFNYSSRTMHGIFEAASHGQMNIDPYAWTVDGTDRTAFPAQVRVYTKMLCQPLSEKQFKSVIEDNYYTARWFWFELDHAQTNGLMSLFIPAPAIKEPQFFPSRSSYASALQATKWKAIESKENPSTIVTEIEARFTTKPRNTNRFESLGRNGDKLSSSSKASSSVNDEGSDNEGNLSENVQGSHLNAKLLEEDSNIEVSELDMERVLKKLREISATSSSLKEYQDHSSAPSTSNDMYKEHTITSLENEMREKTITSDQQANSQLVHVIKALTARTGALEKKQAESDKELQQLRDVIKVSQRTIKGLQGQVNELECKVNPSASFGGRYSQQYVEPEQVIYLIGGYNGSCWLSAFDSFSPFSDELMHINSMSAARSYTAAAALDGNIFVMGGGDGNSWYSSVECYSQTKKEWILCPNLSSQKGSFGGATLDNKLFAIGGGDGVECLTDVEMFDPILGRWISSPSLLHKRFSTAAVEHNRALYALGGYNGQDYLMSAERFDPREGYWKRLPNMGLKRGCLSAAVLNEKIYAIGGFDGEQMSSSVEALDPRLNKWMTMEPMNVPRGYAAAAVLGDTLFTISGTQSVDNVWDTMECYKEGISWTVCSTKTIGKRCFMSAIAL</sequence>
<feature type="region of interest" description="Disordered" evidence="2">
    <location>
        <begin position="216"/>
        <end position="256"/>
    </location>
</feature>
<dbReference type="InterPro" id="IPR013989">
    <property type="entry name" value="Dev_and_cell_death_domain"/>
</dbReference>
<dbReference type="InterPro" id="IPR015915">
    <property type="entry name" value="Kelch-typ_b-propeller"/>
</dbReference>
<dbReference type="SMART" id="SM00767">
    <property type="entry name" value="DCD"/>
    <property type="match status" value="1"/>
</dbReference>
<keyword evidence="5" id="KW-1185">Reference proteome</keyword>
<dbReference type="Proteomes" id="UP001327560">
    <property type="component" value="Chromosome 7"/>
</dbReference>
<dbReference type="SMART" id="SM00612">
    <property type="entry name" value="Kelch"/>
    <property type="match status" value="5"/>
</dbReference>
<dbReference type="PROSITE" id="PS51222">
    <property type="entry name" value="DCD"/>
    <property type="match status" value="1"/>
</dbReference>
<organism evidence="4 5">
    <name type="scientific">Canna indica</name>
    <name type="common">Indian-shot</name>
    <dbReference type="NCBI Taxonomy" id="4628"/>
    <lineage>
        <taxon>Eukaryota</taxon>
        <taxon>Viridiplantae</taxon>
        <taxon>Streptophyta</taxon>
        <taxon>Embryophyta</taxon>
        <taxon>Tracheophyta</taxon>
        <taxon>Spermatophyta</taxon>
        <taxon>Magnoliopsida</taxon>
        <taxon>Liliopsida</taxon>
        <taxon>Zingiberales</taxon>
        <taxon>Cannaceae</taxon>
        <taxon>Canna</taxon>
    </lineage>
</organism>
<dbReference type="SUPFAM" id="SSF117281">
    <property type="entry name" value="Kelch motif"/>
    <property type="match status" value="1"/>
</dbReference>
<dbReference type="GO" id="GO:0034976">
    <property type="term" value="P:response to endoplasmic reticulum stress"/>
    <property type="evidence" value="ECO:0007669"/>
    <property type="project" value="InterPro"/>
</dbReference>
<name>A0AAQ3KXG4_9LILI</name>
<feature type="compositionally biased region" description="Polar residues" evidence="2">
    <location>
        <begin position="294"/>
        <end position="312"/>
    </location>
</feature>
<reference evidence="4 5" key="1">
    <citation type="submission" date="2023-10" db="EMBL/GenBank/DDBJ databases">
        <title>Chromosome-scale genome assembly provides insights into flower coloration mechanisms of Canna indica.</title>
        <authorList>
            <person name="Li C."/>
        </authorList>
    </citation>
    <scope>NUCLEOTIDE SEQUENCE [LARGE SCALE GENOMIC DNA]</scope>
    <source>
        <tissue evidence="4">Flower</tissue>
    </source>
</reference>
<evidence type="ECO:0000313" key="5">
    <source>
        <dbReference type="Proteomes" id="UP001327560"/>
    </source>
</evidence>
<proteinExistence type="predicted"/>
<dbReference type="Pfam" id="PF10539">
    <property type="entry name" value="Dev_Cell_Death"/>
    <property type="match status" value="1"/>
</dbReference>
<protein>
    <recommendedName>
        <fullName evidence="3">DCD domain-containing protein</fullName>
    </recommendedName>
</protein>
<evidence type="ECO:0000256" key="1">
    <source>
        <dbReference type="SAM" id="Coils"/>
    </source>
</evidence>
<feature type="domain" description="DCD" evidence="3">
    <location>
        <begin position="34"/>
        <end position="167"/>
    </location>
</feature>
<dbReference type="AlphaFoldDB" id="A0AAQ3KXG4"/>
<accession>A0AAQ3KXG4</accession>
<dbReference type="PANTHER" id="PTHR46034:SF7">
    <property type="entry name" value="INFLUENZA VIRUS NS1A-BINDING PROTEIN"/>
    <property type="match status" value="1"/>
</dbReference>
<dbReference type="InterPro" id="IPR006652">
    <property type="entry name" value="Kelch_1"/>
</dbReference>
<dbReference type="EMBL" id="CP136896">
    <property type="protein sequence ID" value="WOL14798.1"/>
    <property type="molecule type" value="Genomic_DNA"/>
</dbReference>
<dbReference type="Gene3D" id="2.120.10.80">
    <property type="entry name" value="Kelch-type beta propeller"/>
    <property type="match status" value="2"/>
</dbReference>
<evidence type="ECO:0000313" key="4">
    <source>
        <dbReference type="EMBL" id="WOL14798.1"/>
    </source>
</evidence>
<keyword evidence="1" id="KW-0175">Coiled coil</keyword>
<evidence type="ECO:0000256" key="2">
    <source>
        <dbReference type="SAM" id="MobiDB-lite"/>
    </source>
</evidence>
<evidence type="ECO:0000259" key="3">
    <source>
        <dbReference type="PROSITE" id="PS51222"/>
    </source>
</evidence>
<dbReference type="InterPro" id="IPR044832">
    <property type="entry name" value="NRP-like"/>
</dbReference>